<dbReference type="Gene3D" id="3.40.630.30">
    <property type="match status" value="1"/>
</dbReference>
<dbReference type="EMBL" id="JAOEGN010000009">
    <property type="protein sequence ID" value="MCU0105159.1"/>
    <property type="molecule type" value="Genomic_DNA"/>
</dbReference>
<dbReference type="EC" id="2.3.1.-" evidence="2"/>
<dbReference type="InterPro" id="IPR016181">
    <property type="entry name" value="Acyl_CoA_acyltransferase"/>
</dbReference>
<dbReference type="SUPFAM" id="SSF55729">
    <property type="entry name" value="Acyl-CoA N-acyltransferases (Nat)"/>
    <property type="match status" value="1"/>
</dbReference>
<proteinExistence type="predicted"/>
<dbReference type="InterPro" id="IPR041273">
    <property type="entry name" value="NAT_N"/>
</dbReference>
<dbReference type="InterPro" id="IPR000182">
    <property type="entry name" value="GNAT_dom"/>
</dbReference>
<reference evidence="3" key="1">
    <citation type="submission" date="2023-07" db="EMBL/GenBank/DDBJ databases">
        <title>Novel Mycoplasma species identified in domestic and wild animals.</title>
        <authorList>
            <person name="Volokhov D.V."/>
            <person name="Furtak V.A."/>
            <person name="Zagorodnyaya T.A."/>
        </authorList>
    </citation>
    <scope>NUCLEOTIDE SEQUENCE [LARGE SCALE GENOMIC DNA]</scope>
    <source>
        <strain evidence="3">92-19</strain>
    </source>
</reference>
<dbReference type="PROSITE" id="PS51186">
    <property type="entry name" value="GNAT"/>
    <property type="match status" value="1"/>
</dbReference>
<comment type="caution">
    <text evidence="2">The sequence shown here is derived from an EMBL/GenBank/DDBJ whole genome shotgun (WGS) entry which is preliminary data.</text>
</comment>
<accession>A0ABT2PW18</accession>
<evidence type="ECO:0000313" key="2">
    <source>
        <dbReference type="EMBL" id="MCU0105159.1"/>
    </source>
</evidence>
<dbReference type="Gene3D" id="3.40.630.120">
    <property type="match status" value="1"/>
</dbReference>
<dbReference type="InterPro" id="IPR041644">
    <property type="entry name" value="GNAT_C"/>
</dbReference>
<feature type="domain" description="N-acetyltransferase" evidence="1">
    <location>
        <begin position="283"/>
        <end position="434"/>
    </location>
</feature>
<dbReference type="PANTHER" id="PTHR39173:SF1">
    <property type="entry name" value="ACETYLTRANSFERASE"/>
    <property type="match status" value="1"/>
</dbReference>
<evidence type="ECO:0000313" key="3">
    <source>
        <dbReference type="Proteomes" id="UP001209076"/>
    </source>
</evidence>
<name>A0ABT2PW18_9MOLU</name>
<dbReference type="PANTHER" id="PTHR39173">
    <property type="entry name" value="ACETYLTRANSFERASE"/>
    <property type="match status" value="1"/>
</dbReference>
<dbReference type="Pfam" id="PF00583">
    <property type="entry name" value="Acetyltransf_1"/>
    <property type="match status" value="1"/>
</dbReference>
<dbReference type="Pfam" id="PF18082">
    <property type="entry name" value="NAT_N"/>
    <property type="match status" value="1"/>
</dbReference>
<keyword evidence="3" id="KW-1185">Reference proteome</keyword>
<dbReference type="RefSeq" id="WP_262096428.1">
    <property type="nucleotide sequence ID" value="NZ_JAOEGN010000009.1"/>
</dbReference>
<dbReference type="Proteomes" id="UP001209076">
    <property type="component" value="Unassembled WGS sequence"/>
</dbReference>
<dbReference type="GO" id="GO:0016746">
    <property type="term" value="F:acyltransferase activity"/>
    <property type="evidence" value="ECO:0007669"/>
    <property type="project" value="UniProtKB-KW"/>
</dbReference>
<protein>
    <submittedName>
        <fullName evidence="2">GNAT family N-acetyltransferase</fullName>
        <ecNumber evidence="2">2.3.1.-</ecNumber>
    </submittedName>
</protein>
<keyword evidence="2" id="KW-0012">Acyltransferase</keyword>
<organism evidence="2 3">
    <name type="scientific">Paracholeplasma vituli</name>
    <dbReference type="NCBI Taxonomy" id="69473"/>
    <lineage>
        <taxon>Bacteria</taxon>
        <taxon>Bacillati</taxon>
        <taxon>Mycoplasmatota</taxon>
        <taxon>Mollicutes</taxon>
        <taxon>Acholeplasmatales</taxon>
        <taxon>Acholeplasmataceae</taxon>
        <taxon>Paracholeplasma</taxon>
    </lineage>
</organism>
<dbReference type="Pfam" id="PF18164">
    <property type="entry name" value="GNAT_C"/>
    <property type="match status" value="1"/>
</dbReference>
<keyword evidence="2" id="KW-0808">Transferase</keyword>
<sequence length="434" mass="50503">MHFEALIEALGLPDSIKDVLLSYERLYASNFLDEIEGLRDIKTAPTTHEKLKRTLEDPNGFKMLYIFIKAIQQNHQVYQDLEISDSIYIETYKALPRFINEYFKETGIYVFERDWWAYRQVAMTIFRIGELEYELTTEENVPIISIHIPSDSRLTMVRIETSLRLARLFFNSRFQDYQNALMVSHTWLLSPALKGLLKPSSNILNFQNYFEIDQVFETDNSFLHWVFHTKEQNPNLLEAKTTLQRQIQDHLLKGGLVGAAKGTIDSNTYKYLLVKPNASHEHEVMLIKTELQKEGAYNGTSDLDTYDDYQAWLNSLNNPKIDTVQTTQYLLVDKDHIIYGFVHIRHELDDELKETYGHVSVTIRPVFQNKGFAKLALTLALEKLKVLGQSVIMVSCEETLEASIRTIESCLGIYQRTTFDAYIEKPVRVYQIRI</sequence>
<gene>
    <name evidence="2" type="ORF">N7603_05765</name>
</gene>
<evidence type="ECO:0000259" key="1">
    <source>
        <dbReference type="PROSITE" id="PS51186"/>
    </source>
</evidence>